<gene>
    <name evidence="3" type="ORF">A2290_06305</name>
</gene>
<feature type="compositionally biased region" description="Basic and acidic residues" evidence="2">
    <location>
        <begin position="22"/>
        <end position="33"/>
    </location>
</feature>
<name>A0A1F4S138_UNCSA</name>
<comment type="caution">
    <text evidence="3">The sequence shown here is derived from an EMBL/GenBank/DDBJ whole genome shotgun (WGS) entry which is preliminary data.</text>
</comment>
<evidence type="ECO:0000256" key="1">
    <source>
        <dbReference type="SAM" id="Coils"/>
    </source>
</evidence>
<dbReference type="Proteomes" id="UP000177905">
    <property type="component" value="Unassembled WGS sequence"/>
</dbReference>
<feature type="region of interest" description="Disordered" evidence="2">
    <location>
        <begin position="1"/>
        <end position="49"/>
    </location>
</feature>
<organism evidence="3 4">
    <name type="scientific">candidate division WOR-1 bacterium RIFOXYB2_FULL_36_35</name>
    <dbReference type="NCBI Taxonomy" id="1802578"/>
    <lineage>
        <taxon>Bacteria</taxon>
        <taxon>Bacillati</taxon>
        <taxon>Saganbacteria</taxon>
    </lineage>
</organism>
<reference evidence="3 4" key="1">
    <citation type="journal article" date="2016" name="Nat. Commun.">
        <title>Thousands of microbial genomes shed light on interconnected biogeochemical processes in an aquifer system.</title>
        <authorList>
            <person name="Anantharaman K."/>
            <person name="Brown C.T."/>
            <person name="Hug L.A."/>
            <person name="Sharon I."/>
            <person name="Castelle C.J."/>
            <person name="Probst A.J."/>
            <person name="Thomas B.C."/>
            <person name="Singh A."/>
            <person name="Wilkins M.J."/>
            <person name="Karaoz U."/>
            <person name="Brodie E.L."/>
            <person name="Williams K.H."/>
            <person name="Hubbard S.S."/>
            <person name="Banfield J.F."/>
        </authorList>
    </citation>
    <scope>NUCLEOTIDE SEQUENCE [LARGE SCALE GENOMIC DNA]</scope>
</reference>
<protein>
    <submittedName>
        <fullName evidence="3">Uncharacterized protein</fullName>
    </submittedName>
</protein>
<dbReference type="EMBL" id="MEUA01000041">
    <property type="protein sequence ID" value="OGC14099.1"/>
    <property type="molecule type" value="Genomic_DNA"/>
</dbReference>
<accession>A0A1F4S138</accession>
<evidence type="ECO:0000256" key="2">
    <source>
        <dbReference type="SAM" id="MobiDB-lite"/>
    </source>
</evidence>
<sequence>MVRIPGDGAGKPPIPPPVTHGDSVKTQETKPENMKSTPTPKEGFARGPEYDAQAIATRMAALTLEAKEKDLKNLDFKKIVESAIKETGLKDPQSAMEEANRKLQKEIDAVLKAIKENEELMEEADAWEEFGKMLEQELSEEQVGEFLGAIKESIQEYKG</sequence>
<keyword evidence="1" id="KW-0175">Coiled coil</keyword>
<feature type="coiled-coil region" evidence="1">
    <location>
        <begin position="93"/>
        <end position="137"/>
    </location>
</feature>
<proteinExistence type="predicted"/>
<dbReference type="AlphaFoldDB" id="A0A1F4S138"/>
<evidence type="ECO:0000313" key="4">
    <source>
        <dbReference type="Proteomes" id="UP000177905"/>
    </source>
</evidence>
<evidence type="ECO:0000313" key="3">
    <source>
        <dbReference type="EMBL" id="OGC14099.1"/>
    </source>
</evidence>